<dbReference type="InterPro" id="IPR051329">
    <property type="entry name" value="NIR_SIR_4Fe-4S"/>
</dbReference>
<keyword evidence="1" id="KW-0004">4Fe-4S</keyword>
<sequence length="292" mass="31180">MTSRTHADRCPGVFRPWIAADGAIVRLRLVGGVLPSSALRTLIGIAEEHADGTVLMTKRTNLQLRGIQHDDGCVPPSLVDALTEAGFLPSPSHELVRNVMVSPLTGRIGGQADLRGVALELDRLLCAEADLARLAGRFLFVLDDGRGDVGHRSLDLGLTATDAAHVQLRIGTTLWGPVVPIDDAPAALVDLALRFVAAAGSGDTAAWHVDELPRHGAELVAEPHARDARTHVRSLPLPHGMIAQDDGTEAIHLDVPDGLLTRGLVDAMAQHWADEVVVTPWRSIIIPDLETE</sequence>
<dbReference type="GO" id="GO:0016491">
    <property type="term" value="F:oxidoreductase activity"/>
    <property type="evidence" value="ECO:0007669"/>
    <property type="project" value="UniProtKB-KW"/>
</dbReference>
<keyword evidence="6" id="KW-0411">Iron-sulfur</keyword>
<evidence type="ECO:0000256" key="1">
    <source>
        <dbReference type="ARBA" id="ARBA00022485"/>
    </source>
</evidence>
<dbReference type="Gene3D" id="3.90.480.10">
    <property type="entry name" value="Sulfite Reductase Hemoprotein,Domain 2"/>
    <property type="match status" value="1"/>
</dbReference>
<dbReference type="OrthoDB" id="105450at2"/>
<keyword evidence="5" id="KW-0408">Iron</keyword>
<evidence type="ECO:0000256" key="3">
    <source>
        <dbReference type="ARBA" id="ARBA00022723"/>
    </source>
</evidence>
<evidence type="ECO:0000313" key="9">
    <source>
        <dbReference type="Proteomes" id="UP001515100"/>
    </source>
</evidence>
<dbReference type="InterPro" id="IPR045854">
    <property type="entry name" value="NO2/SO3_Rdtase_4Fe4S_sf"/>
</dbReference>
<comment type="caution">
    <text evidence="8">The sequence shown here is derived from an EMBL/GenBank/DDBJ whole genome shotgun (WGS) entry which is preliminary data.</text>
</comment>
<proteinExistence type="predicted"/>
<reference evidence="8" key="1">
    <citation type="submission" date="2019-09" db="EMBL/GenBank/DDBJ databases">
        <authorList>
            <person name="Li J."/>
        </authorList>
    </citation>
    <scope>NUCLEOTIDE SEQUENCE [LARGE SCALE GENOMIC DNA]</scope>
    <source>
        <strain evidence="8">NRBC 14897</strain>
    </source>
</reference>
<dbReference type="RefSeq" id="WP_129180050.1">
    <property type="nucleotide sequence ID" value="NZ_JAGIOG010000001.1"/>
</dbReference>
<organism evidence="8 9">
    <name type="scientific">Aeromicrobium fastidiosum</name>
    <dbReference type="NCBI Taxonomy" id="52699"/>
    <lineage>
        <taxon>Bacteria</taxon>
        <taxon>Bacillati</taxon>
        <taxon>Actinomycetota</taxon>
        <taxon>Actinomycetes</taxon>
        <taxon>Propionibacteriales</taxon>
        <taxon>Nocardioidaceae</taxon>
        <taxon>Aeromicrobium</taxon>
    </lineage>
</organism>
<dbReference type="Pfam" id="PF03460">
    <property type="entry name" value="NIR_SIR_ferr"/>
    <property type="match status" value="1"/>
</dbReference>
<evidence type="ECO:0000259" key="7">
    <source>
        <dbReference type="Pfam" id="PF03460"/>
    </source>
</evidence>
<dbReference type="InterPro" id="IPR005117">
    <property type="entry name" value="NiRdtase/SiRdtase_haem-b_fer"/>
</dbReference>
<dbReference type="AlphaFoldDB" id="A0A641ASF4"/>
<evidence type="ECO:0000256" key="2">
    <source>
        <dbReference type="ARBA" id="ARBA00022617"/>
    </source>
</evidence>
<gene>
    <name evidence="8" type="ORF">ESP62_002000</name>
</gene>
<keyword evidence="2" id="KW-0349">Heme</keyword>
<keyword evidence="3" id="KW-0479">Metal-binding</keyword>
<dbReference type="EMBL" id="SDPP02000001">
    <property type="protein sequence ID" value="KAA1380001.1"/>
    <property type="molecule type" value="Genomic_DNA"/>
</dbReference>
<keyword evidence="9" id="KW-1185">Reference proteome</keyword>
<evidence type="ECO:0000256" key="6">
    <source>
        <dbReference type="ARBA" id="ARBA00023014"/>
    </source>
</evidence>
<dbReference type="GO" id="GO:0051539">
    <property type="term" value="F:4 iron, 4 sulfur cluster binding"/>
    <property type="evidence" value="ECO:0007669"/>
    <property type="project" value="UniProtKB-KW"/>
</dbReference>
<keyword evidence="4" id="KW-0560">Oxidoreductase</keyword>
<dbReference type="Proteomes" id="UP001515100">
    <property type="component" value="Unassembled WGS sequence"/>
</dbReference>
<dbReference type="SUPFAM" id="SSF55124">
    <property type="entry name" value="Nitrite/Sulfite reductase N-terminal domain-like"/>
    <property type="match status" value="2"/>
</dbReference>
<name>A0A641ASF4_9ACTN</name>
<accession>A0A641ASF4</accession>
<dbReference type="PANTHER" id="PTHR32439:SF9">
    <property type="entry name" value="BLR3264 PROTEIN"/>
    <property type="match status" value="1"/>
</dbReference>
<evidence type="ECO:0000313" key="8">
    <source>
        <dbReference type="EMBL" id="KAA1380001.1"/>
    </source>
</evidence>
<evidence type="ECO:0000256" key="4">
    <source>
        <dbReference type="ARBA" id="ARBA00023002"/>
    </source>
</evidence>
<protein>
    <submittedName>
        <fullName evidence="8">Sulfite reductase subunit beta</fullName>
    </submittedName>
</protein>
<dbReference type="InterPro" id="IPR036136">
    <property type="entry name" value="Nit/Sulf_reduc_fer-like_dom_sf"/>
</dbReference>
<dbReference type="GO" id="GO:0046872">
    <property type="term" value="F:metal ion binding"/>
    <property type="evidence" value="ECO:0007669"/>
    <property type="project" value="UniProtKB-KW"/>
</dbReference>
<evidence type="ECO:0000256" key="5">
    <source>
        <dbReference type="ARBA" id="ARBA00023004"/>
    </source>
</evidence>
<dbReference type="PANTHER" id="PTHR32439">
    <property type="entry name" value="FERREDOXIN--NITRITE REDUCTASE, CHLOROPLASTIC"/>
    <property type="match status" value="1"/>
</dbReference>
<dbReference type="Gene3D" id="3.30.413.10">
    <property type="entry name" value="Sulfite Reductase Hemoprotein, domain 1"/>
    <property type="match status" value="1"/>
</dbReference>
<feature type="domain" description="Nitrite/Sulfite reductase ferredoxin-like" evidence="7">
    <location>
        <begin position="23"/>
        <end position="71"/>
    </location>
</feature>